<reference evidence="4" key="1">
    <citation type="journal article" date="2014" name="Proc. Natl. Acad. Sci. U.S.A.">
        <title>Extensive sampling of basidiomycete genomes demonstrates inadequacy of the white-rot/brown-rot paradigm for wood decay fungi.</title>
        <authorList>
            <person name="Riley R."/>
            <person name="Salamov A.A."/>
            <person name="Brown D.W."/>
            <person name="Nagy L.G."/>
            <person name="Floudas D."/>
            <person name="Held B.W."/>
            <person name="Levasseur A."/>
            <person name="Lombard V."/>
            <person name="Morin E."/>
            <person name="Otillar R."/>
            <person name="Lindquist E.A."/>
            <person name="Sun H."/>
            <person name="LaButti K.M."/>
            <person name="Schmutz J."/>
            <person name="Jabbour D."/>
            <person name="Luo H."/>
            <person name="Baker S.E."/>
            <person name="Pisabarro A.G."/>
            <person name="Walton J.D."/>
            <person name="Blanchette R.A."/>
            <person name="Henrissat B."/>
            <person name="Martin F."/>
            <person name="Cullen D."/>
            <person name="Hibbett D.S."/>
            <person name="Grigoriev I.V."/>
        </authorList>
    </citation>
    <scope>NUCLEOTIDE SEQUENCE [LARGE SCALE GENOMIC DNA]</scope>
    <source>
        <strain evidence="4">MUCL 33604</strain>
    </source>
</reference>
<evidence type="ECO:0000259" key="2">
    <source>
        <dbReference type="Pfam" id="PF01693"/>
    </source>
</evidence>
<gene>
    <name evidence="3" type="ORF">JAAARDRAFT_47243</name>
</gene>
<name>A0A067PVZ1_9AGAM</name>
<dbReference type="Pfam" id="PF01693">
    <property type="entry name" value="Cauli_VI"/>
    <property type="match status" value="1"/>
</dbReference>
<dbReference type="InParanoid" id="A0A067PVZ1"/>
<dbReference type="EMBL" id="KL197718">
    <property type="protein sequence ID" value="KDQ58040.1"/>
    <property type="molecule type" value="Genomic_DNA"/>
</dbReference>
<dbReference type="InterPro" id="IPR011320">
    <property type="entry name" value="RNase_H1_N"/>
</dbReference>
<organism evidence="3 4">
    <name type="scientific">Jaapia argillacea MUCL 33604</name>
    <dbReference type="NCBI Taxonomy" id="933084"/>
    <lineage>
        <taxon>Eukaryota</taxon>
        <taxon>Fungi</taxon>
        <taxon>Dikarya</taxon>
        <taxon>Basidiomycota</taxon>
        <taxon>Agaricomycotina</taxon>
        <taxon>Agaricomycetes</taxon>
        <taxon>Agaricomycetidae</taxon>
        <taxon>Jaapiales</taxon>
        <taxon>Jaapiaceae</taxon>
        <taxon>Jaapia</taxon>
    </lineage>
</organism>
<dbReference type="HOGENOM" id="CLU_569928_0_0_1"/>
<keyword evidence="4" id="KW-1185">Reference proteome</keyword>
<dbReference type="Proteomes" id="UP000027265">
    <property type="component" value="Unassembled WGS sequence"/>
</dbReference>
<evidence type="ECO:0000313" key="3">
    <source>
        <dbReference type="EMBL" id="KDQ58040.1"/>
    </source>
</evidence>
<feature type="region of interest" description="Disordered" evidence="1">
    <location>
        <begin position="306"/>
        <end position="331"/>
    </location>
</feature>
<sequence length="479" mass="53294">MHGRAVGATRRWPIAAHLSQGVPDQVQNGFRTFEEAIDTVQGVQVGIFTNWSETCARVKKVLFSVFQGFNSYQEALFEFLLAERSGVTRILTLVIHTCQSQLEATRCWYCVYTGKTTGVFPMLSDTHTAAGDIDSMEVEVFRMEEGAVEGYQLALARRDVFCVGMLRPAIDLHEQSTTSPTSSNGRGFKLHHSFIHFCYNSHSFIHLFNYLLSHASLSLMVRMTCSGREFSPFVIAPAAPFNFGSLLLQALHAAIEHDFHEPVGLIVTDSSPESPLVLPRIPPSTGSPDPDPFFPLSPISNLIQPHTPFTAPRTNSRLPTKLRRSRSNAKNNCDAKQALLKRRKATSNEYVKHKLRPAISKSYAQPAVLGELDVNQALTPAAQGFVGLGGSKQVDQVFMVEELIAKGFEYHRWDGCTHGVIMDSNEHVVAVLALPPRDLPQCQVEDSWERGVMREAVEALESARAACRFSEEELCHRMH</sequence>
<protein>
    <recommendedName>
        <fullName evidence="2">Ribonuclease H1 N-terminal domain-containing protein</fullName>
    </recommendedName>
</protein>
<evidence type="ECO:0000256" key="1">
    <source>
        <dbReference type="SAM" id="MobiDB-lite"/>
    </source>
</evidence>
<accession>A0A067PVZ1</accession>
<feature type="domain" description="Ribonuclease H1 N-terminal" evidence="2">
    <location>
        <begin position="41"/>
        <end position="75"/>
    </location>
</feature>
<evidence type="ECO:0000313" key="4">
    <source>
        <dbReference type="Proteomes" id="UP000027265"/>
    </source>
</evidence>
<dbReference type="AlphaFoldDB" id="A0A067PVZ1"/>
<proteinExistence type="predicted"/>